<protein>
    <submittedName>
        <fullName evidence="3">Uncharacterized protein</fullName>
    </submittedName>
</protein>
<feature type="compositionally biased region" description="Polar residues" evidence="2">
    <location>
        <begin position="1"/>
        <end position="10"/>
    </location>
</feature>
<evidence type="ECO:0000313" key="3">
    <source>
        <dbReference type="EMBL" id="CAJ0875924.1"/>
    </source>
</evidence>
<evidence type="ECO:0000256" key="2">
    <source>
        <dbReference type="SAM" id="MobiDB-lite"/>
    </source>
</evidence>
<accession>A0AA48M2H7</accession>
<proteinExistence type="predicted"/>
<name>A0AA48M2H7_9ZZZZ</name>
<feature type="region of interest" description="Disordered" evidence="2">
    <location>
        <begin position="1"/>
        <end position="25"/>
    </location>
</feature>
<feature type="coiled-coil region" evidence="1">
    <location>
        <begin position="145"/>
        <end position="200"/>
    </location>
</feature>
<reference evidence="3" key="1">
    <citation type="submission" date="2023-07" db="EMBL/GenBank/DDBJ databases">
        <authorList>
            <person name="Pelsma A.J. K."/>
        </authorList>
    </citation>
    <scope>NUCLEOTIDE SEQUENCE</scope>
</reference>
<evidence type="ECO:0000256" key="1">
    <source>
        <dbReference type="SAM" id="Coils"/>
    </source>
</evidence>
<dbReference type="AlphaFoldDB" id="A0AA48M2H7"/>
<keyword evidence="1" id="KW-0175">Coiled coil</keyword>
<sequence>MSQKTRTNDLAAQGREAAEASRGNGVDDANWLSQLLARASRDDEPGGAALIRSVAKVAEEAPPKRAIATKSGLQEAERKAYATLISAKELHNKLSVVVQDRKEDALQNSWPSPDAALDLVRKAAEALRVMEQRAAALESYALKVVKEAREELASVAAKASSYRERAVAAEEIARELRTRLSASEERATHCEARARHAEEEVNHAKVWMAHVNGVITDTLSIAVRDFRGKLAVKGDVVPGIESKLKNGHSAGTEHPQ</sequence>
<dbReference type="EMBL" id="OY288114">
    <property type="protein sequence ID" value="CAJ0875924.1"/>
    <property type="molecule type" value="Genomic_DNA"/>
</dbReference>
<gene>
    <name evidence="3" type="ORF">AMST5_02738</name>
</gene>
<organism evidence="3">
    <name type="scientific">freshwater sediment metagenome</name>
    <dbReference type="NCBI Taxonomy" id="556182"/>
    <lineage>
        <taxon>unclassified sequences</taxon>
        <taxon>metagenomes</taxon>
        <taxon>ecological metagenomes</taxon>
    </lineage>
</organism>